<dbReference type="GO" id="GO:0046464">
    <property type="term" value="P:acylglycerol catabolic process"/>
    <property type="evidence" value="ECO:0007669"/>
    <property type="project" value="TreeGrafter"/>
</dbReference>
<dbReference type="PRINTS" id="PR00111">
    <property type="entry name" value="ABHYDROLASE"/>
</dbReference>
<dbReference type="Pfam" id="PF12697">
    <property type="entry name" value="Abhydrolase_6"/>
    <property type="match status" value="1"/>
</dbReference>
<dbReference type="InterPro" id="IPR000073">
    <property type="entry name" value="AB_hydrolase_1"/>
</dbReference>
<accession>A0A1X6ZAH5</accession>
<gene>
    <name evidence="2" type="ORF">ROA7450_02200</name>
</gene>
<dbReference type="OrthoDB" id="5491135at2"/>
<dbReference type="PANTHER" id="PTHR43798:SF33">
    <property type="entry name" value="HYDROLASE, PUTATIVE (AFU_ORTHOLOGUE AFUA_2G14860)-RELATED"/>
    <property type="match status" value="1"/>
</dbReference>
<keyword evidence="3" id="KW-1185">Reference proteome</keyword>
<protein>
    <submittedName>
        <fullName evidence="2">Carboxylesterase BioH</fullName>
    </submittedName>
</protein>
<feature type="domain" description="AB hydrolase-1" evidence="1">
    <location>
        <begin position="42"/>
        <end position="223"/>
    </location>
</feature>
<dbReference type="AlphaFoldDB" id="A0A1X6ZAH5"/>
<dbReference type="Gene3D" id="3.40.50.1820">
    <property type="entry name" value="alpha/beta hydrolase"/>
    <property type="match status" value="1"/>
</dbReference>
<reference evidence="2 3" key="1">
    <citation type="submission" date="2017-03" db="EMBL/GenBank/DDBJ databases">
        <authorList>
            <person name="Afonso C.L."/>
            <person name="Miller P.J."/>
            <person name="Scott M.A."/>
            <person name="Spackman E."/>
            <person name="Goraichik I."/>
            <person name="Dimitrov K.M."/>
            <person name="Suarez D.L."/>
            <person name="Swayne D.E."/>
        </authorList>
    </citation>
    <scope>NUCLEOTIDE SEQUENCE [LARGE SCALE GENOMIC DNA]</scope>
    <source>
        <strain evidence="2 3">CECT 7450</strain>
    </source>
</reference>
<dbReference type="InterPro" id="IPR050266">
    <property type="entry name" value="AB_hydrolase_sf"/>
</dbReference>
<dbReference type="GO" id="GO:0016020">
    <property type="term" value="C:membrane"/>
    <property type="evidence" value="ECO:0007669"/>
    <property type="project" value="TreeGrafter"/>
</dbReference>
<sequence length="241" mass="26411">MREPLVLLPGLMCDVRAFGPVLEVLGRDRAVTMAPITEGIRIEDIASNLLDVLPRRFALAGQGMGGIVAMELLRRAPDRVMRVALMNCTPLPETPQSAAEYEPWIVKLKAGLWEDAIEGLLPSEALAVAAGRAGVMTRVAEMARAVGAETIISQIRALQRRRDYQAELRKSKVPVMVLGGAQDTLVPVKRLEFMAKLIPFAELRILPDAGHLPTLEQPSQVLEALTGWLDQPLVLRMRVDA</sequence>
<dbReference type="PANTHER" id="PTHR43798">
    <property type="entry name" value="MONOACYLGLYCEROL LIPASE"/>
    <property type="match status" value="1"/>
</dbReference>
<dbReference type="RefSeq" id="WP_085805724.1">
    <property type="nucleotide sequence ID" value="NZ_FWFX01000006.1"/>
</dbReference>
<evidence type="ECO:0000313" key="3">
    <source>
        <dbReference type="Proteomes" id="UP000193061"/>
    </source>
</evidence>
<dbReference type="GO" id="GO:0047372">
    <property type="term" value="F:monoacylglycerol lipase activity"/>
    <property type="evidence" value="ECO:0007669"/>
    <property type="project" value="TreeGrafter"/>
</dbReference>
<dbReference type="SUPFAM" id="SSF53474">
    <property type="entry name" value="alpha/beta-Hydrolases"/>
    <property type="match status" value="1"/>
</dbReference>
<organism evidence="2 3">
    <name type="scientific">Roseovarius albus</name>
    <dbReference type="NCBI Taxonomy" id="1247867"/>
    <lineage>
        <taxon>Bacteria</taxon>
        <taxon>Pseudomonadati</taxon>
        <taxon>Pseudomonadota</taxon>
        <taxon>Alphaproteobacteria</taxon>
        <taxon>Rhodobacterales</taxon>
        <taxon>Roseobacteraceae</taxon>
        <taxon>Roseovarius</taxon>
    </lineage>
</organism>
<evidence type="ECO:0000313" key="2">
    <source>
        <dbReference type="EMBL" id="SLN45521.1"/>
    </source>
</evidence>
<evidence type="ECO:0000259" key="1">
    <source>
        <dbReference type="Pfam" id="PF12697"/>
    </source>
</evidence>
<dbReference type="EMBL" id="FWFX01000006">
    <property type="protein sequence ID" value="SLN45521.1"/>
    <property type="molecule type" value="Genomic_DNA"/>
</dbReference>
<dbReference type="InterPro" id="IPR029058">
    <property type="entry name" value="AB_hydrolase_fold"/>
</dbReference>
<name>A0A1X6ZAH5_9RHOB</name>
<dbReference type="Proteomes" id="UP000193061">
    <property type="component" value="Unassembled WGS sequence"/>
</dbReference>
<proteinExistence type="predicted"/>